<accession>A0A8H6SD06</accession>
<proteinExistence type="predicted"/>
<keyword evidence="3" id="KW-1185">Reference proteome</keyword>
<feature type="compositionally biased region" description="Basic and acidic residues" evidence="1">
    <location>
        <begin position="101"/>
        <end position="118"/>
    </location>
</feature>
<comment type="caution">
    <text evidence="2">The sequence shown here is derived from an EMBL/GenBank/DDBJ whole genome shotgun (WGS) entry which is preliminary data.</text>
</comment>
<dbReference type="OrthoDB" id="3017409at2759"/>
<protein>
    <submittedName>
        <fullName evidence="2">Uncharacterized protein</fullName>
    </submittedName>
</protein>
<dbReference type="Proteomes" id="UP000613580">
    <property type="component" value="Unassembled WGS sequence"/>
</dbReference>
<name>A0A8H6SD06_MYCCL</name>
<reference evidence="2" key="1">
    <citation type="submission" date="2020-05" db="EMBL/GenBank/DDBJ databases">
        <title>Mycena genomes resolve the evolution of fungal bioluminescence.</title>
        <authorList>
            <person name="Tsai I.J."/>
        </authorList>
    </citation>
    <scope>NUCLEOTIDE SEQUENCE</scope>
    <source>
        <strain evidence="2">110903Hualien_Pintung</strain>
    </source>
</reference>
<feature type="region of interest" description="Disordered" evidence="1">
    <location>
        <begin position="90"/>
        <end position="129"/>
    </location>
</feature>
<organism evidence="2 3">
    <name type="scientific">Mycena chlorophos</name>
    <name type="common">Agaric fungus</name>
    <name type="synonym">Agaricus chlorophos</name>
    <dbReference type="NCBI Taxonomy" id="658473"/>
    <lineage>
        <taxon>Eukaryota</taxon>
        <taxon>Fungi</taxon>
        <taxon>Dikarya</taxon>
        <taxon>Basidiomycota</taxon>
        <taxon>Agaricomycotina</taxon>
        <taxon>Agaricomycetes</taxon>
        <taxon>Agaricomycetidae</taxon>
        <taxon>Agaricales</taxon>
        <taxon>Marasmiineae</taxon>
        <taxon>Mycenaceae</taxon>
        <taxon>Mycena</taxon>
    </lineage>
</organism>
<dbReference type="AlphaFoldDB" id="A0A8H6SD06"/>
<gene>
    <name evidence="2" type="ORF">HMN09_01076600</name>
</gene>
<dbReference type="EMBL" id="JACAZE010000016">
    <property type="protein sequence ID" value="KAF7296678.1"/>
    <property type="molecule type" value="Genomic_DNA"/>
</dbReference>
<evidence type="ECO:0000256" key="1">
    <source>
        <dbReference type="SAM" id="MobiDB-lite"/>
    </source>
</evidence>
<sequence>MDTPLRVTPLSSRSLTTKGTQKGLELFLQDLQDRTTAAQGGQTTVTVQLEKLAKALKEEREEMNAVAGAYEFTRDAKGIMTNMNETEVLPSFCANSGSSDAEGKGNEPLPGEDHRAGRCDVSAPLPFPK</sequence>
<evidence type="ECO:0000313" key="2">
    <source>
        <dbReference type="EMBL" id="KAF7296678.1"/>
    </source>
</evidence>
<evidence type="ECO:0000313" key="3">
    <source>
        <dbReference type="Proteomes" id="UP000613580"/>
    </source>
</evidence>